<dbReference type="Proteomes" id="UP000515160">
    <property type="component" value="Chromosome 3"/>
</dbReference>
<evidence type="ECO:0000256" key="2">
    <source>
        <dbReference type="ARBA" id="ARBA00022475"/>
    </source>
</evidence>
<dbReference type="RefSeq" id="XP_034109717.1">
    <property type="nucleotide sequence ID" value="XM_034253826.1"/>
</dbReference>
<dbReference type="GO" id="GO:0005886">
    <property type="term" value="C:plasma membrane"/>
    <property type="evidence" value="ECO:0007669"/>
    <property type="project" value="UniProtKB-SubCell"/>
</dbReference>
<evidence type="ECO:0000256" key="1">
    <source>
        <dbReference type="ARBA" id="ARBA00004651"/>
    </source>
</evidence>
<dbReference type="GeneID" id="117571609"/>
<comment type="subcellular location">
    <subcellularLocation>
        <location evidence="1">Cell membrane</location>
        <topology evidence="1">Multi-pass membrane protein</topology>
    </subcellularLocation>
</comment>
<keyword evidence="2" id="KW-1003">Cell membrane</keyword>
<proteinExistence type="predicted"/>
<keyword evidence="4 8" id="KW-1133">Transmembrane helix</keyword>
<feature type="transmembrane region" description="Helical" evidence="8">
    <location>
        <begin position="40"/>
        <end position="59"/>
    </location>
</feature>
<accession>A0A6P8YWT5</accession>
<gene>
    <name evidence="10" type="primary">LOC117571609</name>
</gene>
<dbReference type="PANTHER" id="PTHR42643">
    <property type="entry name" value="IONOTROPIC RECEPTOR 20A-RELATED"/>
    <property type="match status" value="1"/>
</dbReference>
<evidence type="ECO:0000256" key="7">
    <source>
        <dbReference type="ARBA" id="ARBA00023180"/>
    </source>
</evidence>
<keyword evidence="6" id="KW-0675">Receptor</keyword>
<evidence type="ECO:0000313" key="10">
    <source>
        <dbReference type="RefSeq" id="XP_034109717.1"/>
    </source>
</evidence>
<evidence type="ECO:0000256" key="6">
    <source>
        <dbReference type="ARBA" id="ARBA00023170"/>
    </source>
</evidence>
<sequence>MVMLYGTHRSEFGVHLLSSWCNLLYLPQPRIPVQNSQQSVIHFILILSGFILTNLYASVLKSMLTSGLFEPQFNSLDDLQHSSYQLMTTQYYANFYKDLKLIPDVLNEKVYITSSKELNAHRLKLNTSFMYIAYHDRMDCLLYQQHLLKVPRFKVIRESIMDGLMSFPVAPSLPYLHMLNGYLQRTFECGIYHKMLSDSWRDSIESGICQLLRNESMEYQPYDLQFFLLAFALWIIGLTLASLCFLLELLITKI</sequence>
<evidence type="ECO:0000256" key="8">
    <source>
        <dbReference type="SAM" id="Phobius"/>
    </source>
</evidence>
<keyword evidence="3 8" id="KW-0812">Transmembrane</keyword>
<evidence type="ECO:0000256" key="3">
    <source>
        <dbReference type="ARBA" id="ARBA00022692"/>
    </source>
</evidence>
<dbReference type="OrthoDB" id="7969653at2759"/>
<dbReference type="AlphaFoldDB" id="A0A6P8YWT5"/>
<keyword evidence="5 8" id="KW-0472">Membrane</keyword>
<evidence type="ECO:0000313" key="9">
    <source>
        <dbReference type="Proteomes" id="UP000515160"/>
    </source>
</evidence>
<dbReference type="InterPro" id="IPR052192">
    <property type="entry name" value="Insect_Ionotropic_Sensory_Rcpt"/>
</dbReference>
<dbReference type="PANTHER" id="PTHR42643:SF39">
    <property type="entry name" value="IONOTROPIC RECEPTOR 56A-RELATED"/>
    <property type="match status" value="1"/>
</dbReference>
<reference evidence="10" key="1">
    <citation type="submission" date="2025-08" db="UniProtKB">
        <authorList>
            <consortium name="RefSeq"/>
        </authorList>
    </citation>
    <scope>IDENTIFICATION</scope>
    <source>
        <strain evidence="10">15112-1751.03</strain>
        <tissue evidence="10">Whole Adult</tissue>
    </source>
</reference>
<organism evidence="9 10">
    <name type="scientific">Drosophila albomicans</name>
    <name type="common">Fruit fly</name>
    <dbReference type="NCBI Taxonomy" id="7291"/>
    <lineage>
        <taxon>Eukaryota</taxon>
        <taxon>Metazoa</taxon>
        <taxon>Ecdysozoa</taxon>
        <taxon>Arthropoda</taxon>
        <taxon>Hexapoda</taxon>
        <taxon>Insecta</taxon>
        <taxon>Pterygota</taxon>
        <taxon>Neoptera</taxon>
        <taxon>Endopterygota</taxon>
        <taxon>Diptera</taxon>
        <taxon>Brachycera</taxon>
        <taxon>Muscomorpha</taxon>
        <taxon>Ephydroidea</taxon>
        <taxon>Drosophilidae</taxon>
        <taxon>Drosophila</taxon>
    </lineage>
</organism>
<protein>
    <submittedName>
        <fullName evidence="10">Uncharacterized protein LOC117571609</fullName>
    </submittedName>
</protein>
<evidence type="ECO:0000256" key="5">
    <source>
        <dbReference type="ARBA" id="ARBA00023136"/>
    </source>
</evidence>
<keyword evidence="7" id="KW-0325">Glycoprotein</keyword>
<keyword evidence="9" id="KW-1185">Reference proteome</keyword>
<feature type="transmembrane region" description="Helical" evidence="8">
    <location>
        <begin position="226"/>
        <end position="251"/>
    </location>
</feature>
<evidence type="ECO:0000256" key="4">
    <source>
        <dbReference type="ARBA" id="ARBA00022989"/>
    </source>
</evidence>
<name>A0A6P8YWT5_DROAB</name>